<gene>
    <name evidence="2" type="ORF">Slati_1449500</name>
</gene>
<proteinExistence type="predicted"/>
<feature type="region of interest" description="Disordered" evidence="1">
    <location>
        <begin position="86"/>
        <end position="107"/>
    </location>
</feature>
<evidence type="ECO:0000313" key="2">
    <source>
        <dbReference type="EMBL" id="KAL0448931.1"/>
    </source>
</evidence>
<protein>
    <submittedName>
        <fullName evidence="2">Uncharacterized protein</fullName>
    </submittedName>
</protein>
<sequence length="107" mass="12502">MVTSIRIHVLKRSPLATTLTKNPPSSIEEFSRMAKEFIRKEEMLEMKEDEGTDKGRILKPWYHTVKLPLGGYLKRYKASPQRRFCDLHPSQRDKGESFDGHWKIKSG</sequence>
<name>A0AAW2X9S1_9LAMI</name>
<dbReference type="EMBL" id="JACGWN010000005">
    <property type="protein sequence ID" value="KAL0448931.1"/>
    <property type="molecule type" value="Genomic_DNA"/>
</dbReference>
<accession>A0AAW2X9S1</accession>
<reference evidence="2" key="2">
    <citation type="journal article" date="2024" name="Plant">
        <title>Genomic evolution and insights into agronomic trait innovations of Sesamum species.</title>
        <authorList>
            <person name="Miao H."/>
            <person name="Wang L."/>
            <person name="Qu L."/>
            <person name="Liu H."/>
            <person name="Sun Y."/>
            <person name="Le M."/>
            <person name="Wang Q."/>
            <person name="Wei S."/>
            <person name="Zheng Y."/>
            <person name="Lin W."/>
            <person name="Duan Y."/>
            <person name="Cao H."/>
            <person name="Xiong S."/>
            <person name="Wang X."/>
            <person name="Wei L."/>
            <person name="Li C."/>
            <person name="Ma Q."/>
            <person name="Ju M."/>
            <person name="Zhao R."/>
            <person name="Li G."/>
            <person name="Mu C."/>
            <person name="Tian Q."/>
            <person name="Mei H."/>
            <person name="Zhang T."/>
            <person name="Gao T."/>
            <person name="Zhang H."/>
        </authorList>
    </citation>
    <scope>NUCLEOTIDE SEQUENCE</scope>
    <source>
        <strain evidence="2">KEN1</strain>
    </source>
</reference>
<reference evidence="2" key="1">
    <citation type="submission" date="2020-06" db="EMBL/GenBank/DDBJ databases">
        <authorList>
            <person name="Li T."/>
            <person name="Hu X."/>
            <person name="Zhang T."/>
            <person name="Song X."/>
            <person name="Zhang H."/>
            <person name="Dai N."/>
            <person name="Sheng W."/>
            <person name="Hou X."/>
            <person name="Wei L."/>
        </authorList>
    </citation>
    <scope>NUCLEOTIDE SEQUENCE</scope>
    <source>
        <strain evidence="2">KEN1</strain>
        <tissue evidence="2">Leaf</tissue>
    </source>
</reference>
<dbReference type="AlphaFoldDB" id="A0AAW2X9S1"/>
<evidence type="ECO:0000256" key="1">
    <source>
        <dbReference type="SAM" id="MobiDB-lite"/>
    </source>
</evidence>
<organism evidence="2">
    <name type="scientific">Sesamum latifolium</name>
    <dbReference type="NCBI Taxonomy" id="2727402"/>
    <lineage>
        <taxon>Eukaryota</taxon>
        <taxon>Viridiplantae</taxon>
        <taxon>Streptophyta</taxon>
        <taxon>Embryophyta</taxon>
        <taxon>Tracheophyta</taxon>
        <taxon>Spermatophyta</taxon>
        <taxon>Magnoliopsida</taxon>
        <taxon>eudicotyledons</taxon>
        <taxon>Gunneridae</taxon>
        <taxon>Pentapetalae</taxon>
        <taxon>asterids</taxon>
        <taxon>lamiids</taxon>
        <taxon>Lamiales</taxon>
        <taxon>Pedaliaceae</taxon>
        <taxon>Sesamum</taxon>
    </lineage>
</organism>
<comment type="caution">
    <text evidence="2">The sequence shown here is derived from an EMBL/GenBank/DDBJ whole genome shotgun (WGS) entry which is preliminary data.</text>
</comment>